<evidence type="ECO:0000313" key="3">
    <source>
        <dbReference type="Proteomes" id="UP001215151"/>
    </source>
</evidence>
<dbReference type="Proteomes" id="UP001215151">
    <property type="component" value="Unassembled WGS sequence"/>
</dbReference>
<keyword evidence="3" id="KW-1185">Reference proteome</keyword>
<name>A0AAD7XDH4_9APHY</name>
<gene>
    <name evidence="2" type="ORF">ONZ51_g3886</name>
</gene>
<dbReference type="EMBL" id="JAPEVG010000071">
    <property type="protein sequence ID" value="KAJ8487880.1"/>
    <property type="molecule type" value="Genomic_DNA"/>
</dbReference>
<protein>
    <submittedName>
        <fullName evidence="2">Uncharacterized protein</fullName>
    </submittedName>
</protein>
<accession>A0AAD7XDH4</accession>
<evidence type="ECO:0000256" key="1">
    <source>
        <dbReference type="SAM" id="MobiDB-lite"/>
    </source>
</evidence>
<dbReference type="AlphaFoldDB" id="A0AAD7XDH4"/>
<sequence>MVPIVSQESRPAHKLNSTRSTPKASSQPCDPADDPFYVSTLSIPPATLLTRPRQFVPDARSPKSPQQLLPPFRLPEEAGRSKVSSLYARSDPPMLTDAQLSKPAPCSPTKRRRGLSSNLSRSVRRRHTPRSECCINNFPRPITSFDELPWISALTIEPDLTDPWDIADLSLLKADWQEMSSGPGPMRRRKTSLRSDPLSQPSPHTREPPSPIPFPFIQRDGFPQTPAPRFYSDPSEVVFQGLYPMFPSDVDTVSGTEDIEASL</sequence>
<feature type="region of interest" description="Disordered" evidence="1">
    <location>
        <begin position="1"/>
        <end position="128"/>
    </location>
</feature>
<reference evidence="2" key="1">
    <citation type="submission" date="2022-11" db="EMBL/GenBank/DDBJ databases">
        <title>Genome Sequence of Cubamyces cubensis.</title>
        <authorList>
            <person name="Buettner E."/>
        </authorList>
    </citation>
    <scope>NUCLEOTIDE SEQUENCE</scope>
    <source>
        <strain evidence="2">MPL-01</strain>
    </source>
</reference>
<feature type="region of interest" description="Disordered" evidence="1">
    <location>
        <begin position="177"/>
        <end position="230"/>
    </location>
</feature>
<proteinExistence type="predicted"/>
<comment type="caution">
    <text evidence="2">The sequence shown here is derived from an EMBL/GenBank/DDBJ whole genome shotgun (WGS) entry which is preliminary data.</text>
</comment>
<organism evidence="2 3">
    <name type="scientific">Trametes cubensis</name>
    <dbReference type="NCBI Taxonomy" id="1111947"/>
    <lineage>
        <taxon>Eukaryota</taxon>
        <taxon>Fungi</taxon>
        <taxon>Dikarya</taxon>
        <taxon>Basidiomycota</taxon>
        <taxon>Agaricomycotina</taxon>
        <taxon>Agaricomycetes</taxon>
        <taxon>Polyporales</taxon>
        <taxon>Polyporaceae</taxon>
        <taxon>Trametes</taxon>
    </lineage>
</organism>
<feature type="compositionally biased region" description="Polar residues" evidence="1">
    <location>
        <begin position="15"/>
        <end position="28"/>
    </location>
</feature>
<evidence type="ECO:0000313" key="2">
    <source>
        <dbReference type="EMBL" id="KAJ8487880.1"/>
    </source>
</evidence>